<comment type="caution">
    <text evidence="12">The sequence shown here is derived from an EMBL/GenBank/DDBJ whole genome shotgun (WGS) entry which is preliminary data.</text>
</comment>
<dbReference type="EC" id="3.4.21.26" evidence="3"/>
<evidence type="ECO:0000313" key="14">
    <source>
        <dbReference type="Proteomes" id="UP000396862"/>
    </source>
</evidence>
<dbReference type="OrthoDB" id="9801421at2"/>
<evidence type="ECO:0000256" key="1">
    <source>
        <dbReference type="ARBA" id="ARBA00001070"/>
    </source>
</evidence>
<evidence type="ECO:0000256" key="6">
    <source>
        <dbReference type="ARBA" id="ARBA00022825"/>
    </source>
</evidence>
<evidence type="ECO:0000256" key="4">
    <source>
        <dbReference type="ARBA" id="ARBA00022670"/>
    </source>
</evidence>
<gene>
    <name evidence="12" type="ORF">CLV93_101413</name>
    <name evidence="11" type="ORF">JCM18694_03230</name>
</gene>
<dbReference type="FunFam" id="3.40.50.1820:FF:000005">
    <property type="entry name" value="Prolyl endopeptidase"/>
    <property type="match status" value="1"/>
</dbReference>
<dbReference type="Proteomes" id="UP000240621">
    <property type="component" value="Unassembled WGS sequence"/>
</dbReference>
<evidence type="ECO:0000259" key="9">
    <source>
        <dbReference type="Pfam" id="PF00326"/>
    </source>
</evidence>
<dbReference type="InterPro" id="IPR002471">
    <property type="entry name" value="Pept_S9_AS"/>
</dbReference>
<name>A0A2P8CKG0_9BACT</name>
<dbReference type="Gene3D" id="2.130.10.120">
    <property type="entry name" value="Prolyl oligopeptidase, N-terminal domain"/>
    <property type="match status" value="1"/>
</dbReference>
<evidence type="ECO:0000256" key="7">
    <source>
        <dbReference type="ARBA" id="ARBA00060121"/>
    </source>
</evidence>
<evidence type="ECO:0000256" key="5">
    <source>
        <dbReference type="ARBA" id="ARBA00022801"/>
    </source>
</evidence>
<comment type="catalytic activity">
    <reaction evidence="1">
        <text>Hydrolysis of Pro-|-Xaa &gt;&gt; Ala-|-Xaa in oligopeptides.</text>
        <dbReference type="EC" id="3.4.21.26"/>
    </reaction>
</comment>
<dbReference type="Gene3D" id="3.40.50.1820">
    <property type="entry name" value="alpha/beta hydrolase"/>
    <property type="match status" value="1"/>
</dbReference>
<dbReference type="SUPFAM" id="SSF53474">
    <property type="entry name" value="alpha/beta-Hydrolases"/>
    <property type="match status" value="1"/>
</dbReference>
<dbReference type="SUPFAM" id="SSF50993">
    <property type="entry name" value="Peptidase/esterase 'gauge' domain"/>
    <property type="match status" value="1"/>
</dbReference>
<dbReference type="PANTHER" id="PTHR42881">
    <property type="entry name" value="PROLYL ENDOPEPTIDASE"/>
    <property type="match status" value="1"/>
</dbReference>
<dbReference type="AlphaFoldDB" id="A0A2P8CKG0"/>
<accession>A0A2P8CKG0</accession>
<reference evidence="12 13" key="1">
    <citation type="submission" date="2018-03" db="EMBL/GenBank/DDBJ databases">
        <title>Genomic Encyclopedia of Archaeal and Bacterial Type Strains, Phase II (KMG-II): from individual species to whole genera.</title>
        <authorList>
            <person name="Goeker M."/>
        </authorList>
    </citation>
    <scope>NUCLEOTIDE SEQUENCE [LARGE SCALE GENOMIC DNA]</scope>
    <source>
        <strain evidence="12 13">DSM 27267</strain>
    </source>
</reference>
<dbReference type="InterPro" id="IPR002470">
    <property type="entry name" value="Peptidase_S9A"/>
</dbReference>
<evidence type="ECO:0000313" key="13">
    <source>
        <dbReference type="Proteomes" id="UP000240621"/>
    </source>
</evidence>
<feature type="domain" description="Peptidase S9A N-terminal" evidence="10">
    <location>
        <begin position="26"/>
        <end position="427"/>
    </location>
</feature>
<comment type="function">
    <text evidence="7">Cleaves peptide bonds on the C-terminal side of prolyl residues within peptides that are up to approximately 30 amino acids long. Has an absolute requirement for an X-Pro bond in the trans configuration immediately preceding the Pro-Y scissible bond.</text>
</comment>
<dbReference type="GO" id="GO:0004252">
    <property type="term" value="F:serine-type endopeptidase activity"/>
    <property type="evidence" value="ECO:0007669"/>
    <property type="project" value="UniProtKB-EC"/>
</dbReference>
<organism evidence="12 13">
    <name type="scientific">Prolixibacter denitrificans</name>
    <dbReference type="NCBI Taxonomy" id="1541063"/>
    <lineage>
        <taxon>Bacteria</taxon>
        <taxon>Pseudomonadati</taxon>
        <taxon>Bacteroidota</taxon>
        <taxon>Bacteroidia</taxon>
        <taxon>Marinilabiliales</taxon>
        <taxon>Prolixibacteraceae</taxon>
        <taxon>Prolixibacter</taxon>
    </lineage>
</organism>
<dbReference type="RefSeq" id="WP_106540500.1">
    <property type="nucleotide sequence ID" value="NZ_BLAU01000001.1"/>
</dbReference>
<dbReference type="PROSITE" id="PS00708">
    <property type="entry name" value="PRO_ENDOPEP_SER"/>
    <property type="match status" value="1"/>
</dbReference>
<evidence type="ECO:0000313" key="12">
    <source>
        <dbReference type="EMBL" id="PSK85457.1"/>
    </source>
</evidence>
<dbReference type="PROSITE" id="PS51257">
    <property type="entry name" value="PROKAR_LIPOPROTEIN"/>
    <property type="match status" value="1"/>
</dbReference>
<dbReference type="InterPro" id="IPR001375">
    <property type="entry name" value="Peptidase_S9_cat"/>
</dbReference>
<keyword evidence="4" id="KW-0645">Protease</keyword>
<dbReference type="FunFam" id="2.130.10.120:FF:000001">
    <property type="entry name" value="Prolyl endopeptidase"/>
    <property type="match status" value="1"/>
</dbReference>
<dbReference type="PRINTS" id="PR00862">
    <property type="entry name" value="PROLIGOPTASE"/>
</dbReference>
<dbReference type="GO" id="GO:0006508">
    <property type="term" value="P:proteolysis"/>
    <property type="evidence" value="ECO:0007669"/>
    <property type="project" value="UniProtKB-KW"/>
</dbReference>
<dbReference type="EMBL" id="PYGC01000001">
    <property type="protein sequence ID" value="PSK85457.1"/>
    <property type="molecule type" value="Genomic_DNA"/>
</dbReference>
<sequence length="705" mass="80091">MKGTILLAGLALFAFSCTNNQKIKYPVAHKDNVVDDYFGHKVSDPYRWLEDDNSEETAEWVKAENKVTNAFLAKIPYRDSIRKQLTNLWNYPKYSAPFKRAGKYFYYKNDGLQNQSVLYVQDNLDAEPRVLLDPNKLSDDGTVALSAARVSNDGKYLAYFVARSGSDWNEGYVLDINTGEKLSDRLQWIKFSGIGWDGDGFYYSRYNKPKAGDELSQSNEYHKVYYHKVGTPQSDDKMVYDTPEHPKRLSDVSVTRDEKIKYLTEYEASIGNSLYVRMNNERNGKWKPVYTSFDKEFQVIDDMDGKLLVLTNYKAPRYRLIAVDPKHTEEANWKEIIPESDDVLSDASVVGGKICASYMKDAHTVLQLFQPDGKLTGNIELPEMGSASVLIGEKNDSEAFYTFESWTMPNTIYQYNVVTGESKVFRQPELKFNPKDFETRQVFYASKDGTKVPMFIFMKKGTKLDGTNPALLYGYGGFNISLTPYFSPARMVFLEQGGVYAVANLRGGGEYGEAWHEAGTKMHKQNVFDDCIAAAEYLVEKKYTDTNHLALMGGSNGGLLVGAVINQRPDLFRVAIPQVGVMDMLRYNKFTIGWSWAGDYGTSSDSEKMFKYLYAYSPYHNIKKGGHYPAILALTADHDDRVVPAHTFKYMARMQEYNDGKNPTLVRIETKAGHGGGKPTSKIIDEYTDIWSFVFYEMGVEPKFN</sequence>
<comment type="similarity">
    <text evidence="2">Belongs to the peptidase S9A family.</text>
</comment>
<dbReference type="GO" id="GO:0005829">
    <property type="term" value="C:cytosol"/>
    <property type="evidence" value="ECO:0007669"/>
    <property type="project" value="TreeGrafter"/>
</dbReference>
<keyword evidence="14" id="KW-1185">Reference proteome</keyword>
<dbReference type="InterPro" id="IPR029058">
    <property type="entry name" value="AB_hydrolase_fold"/>
</dbReference>
<keyword evidence="5" id="KW-0378">Hydrolase</keyword>
<protein>
    <recommendedName>
        <fullName evidence="3">prolyl oligopeptidase</fullName>
        <ecNumber evidence="3">3.4.21.26</ecNumber>
    </recommendedName>
    <alternativeName>
        <fullName evidence="8">Proline-specific endopeptidase</fullName>
    </alternativeName>
</protein>
<evidence type="ECO:0000256" key="2">
    <source>
        <dbReference type="ARBA" id="ARBA00005228"/>
    </source>
</evidence>
<keyword evidence="6" id="KW-0720">Serine protease</keyword>
<evidence type="ECO:0000259" key="10">
    <source>
        <dbReference type="Pfam" id="PF02897"/>
    </source>
</evidence>
<dbReference type="Proteomes" id="UP000396862">
    <property type="component" value="Unassembled WGS sequence"/>
</dbReference>
<dbReference type="GO" id="GO:0070012">
    <property type="term" value="F:oligopeptidase activity"/>
    <property type="evidence" value="ECO:0007669"/>
    <property type="project" value="TreeGrafter"/>
</dbReference>
<dbReference type="InterPro" id="IPR023302">
    <property type="entry name" value="Pept_S9A_N"/>
</dbReference>
<proteinExistence type="inferred from homology"/>
<dbReference type="InterPro" id="IPR051167">
    <property type="entry name" value="Prolyl_oligopep/macrocyclase"/>
</dbReference>
<dbReference type="Pfam" id="PF02897">
    <property type="entry name" value="Peptidase_S9_N"/>
    <property type="match status" value="1"/>
</dbReference>
<dbReference type="EMBL" id="BLAU01000001">
    <property type="protein sequence ID" value="GET20077.1"/>
    <property type="molecule type" value="Genomic_DNA"/>
</dbReference>
<dbReference type="Pfam" id="PF00326">
    <property type="entry name" value="Peptidase_S9"/>
    <property type="match status" value="1"/>
</dbReference>
<evidence type="ECO:0000256" key="3">
    <source>
        <dbReference type="ARBA" id="ARBA00011897"/>
    </source>
</evidence>
<evidence type="ECO:0000256" key="8">
    <source>
        <dbReference type="ARBA" id="ARBA00081187"/>
    </source>
</evidence>
<reference evidence="11 14" key="2">
    <citation type="submission" date="2019-10" db="EMBL/GenBank/DDBJ databases">
        <title>Prolixibacter strains distinguished by the presence of nitrate reductase genes were adept at nitrate-dependent anaerobic corrosion of metallic iron and carbon steel.</title>
        <authorList>
            <person name="Iino T."/>
            <person name="Shono N."/>
            <person name="Ito K."/>
            <person name="Nakamura R."/>
            <person name="Sueoka K."/>
            <person name="Harayama S."/>
            <person name="Ohkuma M."/>
        </authorList>
    </citation>
    <scope>NUCLEOTIDE SEQUENCE [LARGE SCALE GENOMIC DNA]</scope>
    <source>
        <strain evidence="11 14">MIC1-1</strain>
    </source>
</reference>
<feature type="domain" description="Peptidase S9 prolyl oligopeptidase catalytic" evidence="9">
    <location>
        <begin position="485"/>
        <end position="698"/>
    </location>
</feature>
<dbReference type="PANTHER" id="PTHR42881:SF2">
    <property type="entry name" value="PROLYL ENDOPEPTIDASE"/>
    <property type="match status" value="1"/>
</dbReference>
<evidence type="ECO:0000313" key="11">
    <source>
        <dbReference type="EMBL" id="GET20077.1"/>
    </source>
</evidence>